<dbReference type="Proteomes" id="UP001432075">
    <property type="component" value="Chromosome"/>
</dbReference>
<organism evidence="1 2">
    <name type="scientific">Streptomyces goshikiensis</name>
    <dbReference type="NCBI Taxonomy" id="1942"/>
    <lineage>
        <taxon>Bacteria</taxon>
        <taxon>Bacillati</taxon>
        <taxon>Actinomycetota</taxon>
        <taxon>Actinomycetes</taxon>
        <taxon>Kitasatosporales</taxon>
        <taxon>Streptomycetaceae</taxon>
        <taxon>Streptomyces</taxon>
    </lineage>
</organism>
<evidence type="ECO:0000313" key="1">
    <source>
        <dbReference type="EMBL" id="WUO47327.1"/>
    </source>
</evidence>
<keyword evidence="2" id="KW-1185">Reference proteome</keyword>
<name>A0ABZ1RMM4_9ACTN</name>
<dbReference type="SUPFAM" id="SSF46785">
    <property type="entry name" value="Winged helix' DNA-binding domain"/>
    <property type="match status" value="1"/>
</dbReference>
<dbReference type="EMBL" id="CP108057">
    <property type="protein sequence ID" value="WUO47327.1"/>
    <property type="molecule type" value="Genomic_DNA"/>
</dbReference>
<reference evidence="1" key="1">
    <citation type="submission" date="2022-10" db="EMBL/GenBank/DDBJ databases">
        <title>The complete genomes of actinobacterial strains from the NBC collection.</title>
        <authorList>
            <person name="Joergensen T.S."/>
            <person name="Alvarez Arevalo M."/>
            <person name="Sterndorff E.B."/>
            <person name="Faurdal D."/>
            <person name="Vuksanovic O."/>
            <person name="Mourched A.-S."/>
            <person name="Charusanti P."/>
            <person name="Shaw S."/>
            <person name="Blin K."/>
            <person name="Weber T."/>
        </authorList>
    </citation>
    <scope>NUCLEOTIDE SEQUENCE</scope>
    <source>
        <strain evidence="1">NBC_00283</strain>
    </source>
</reference>
<protein>
    <submittedName>
        <fullName evidence="1">PadR family transcriptional regulator</fullName>
    </submittedName>
</protein>
<gene>
    <name evidence="1" type="ORF">OHU17_16520</name>
</gene>
<evidence type="ECO:0000313" key="2">
    <source>
        <dbReference type="Proteomes" id="UP001432075"/>
    </source>
</evidence>
<accession>A0ABZ1RMM4</accession>
<proteinExistence type="predicted"/>
<sequence length="193" mass="20168">MNETILLTLGLLLERPMSPAELAATALERAAGSPLRPATPTAAEFATAATALRHAGQTAGHPGSHSETHALTDRGRAAFGERVAASLAAPDPAQPAFHTAVGYLGALERDTAVAALQARTRGLRDRAAELETALAAGAGIPRLFLIENEYALRMCRAELAWVEEVLAETGTGALAWPQVEVTGDGWQWEAPSA</sequence>
<dbReference type="RefSeq" id="WP_328776081.1">
    <property type="nucleotide sequence ID" value="NZ_CP108057.1"/>
</dbReference>
<dbReference type="InterPro" id="IPR036390">
    <property type="entry name" value="WH_DNA-bd_sf"/>
</dbReference>